<dbReference type="InterPro" id="IPR052200">
    <property type="entry name" value="Protoporphyrinogen_IX_DH"/>
</dbReference>
<sequence>MKSLIVYCSEYKSNTEKIARIFAEKTDCELINIRNVKDVSDINIENYNLIGFGSGVYRESISPKLVKLVDKLNLTGKNVFVFSTSGAGMKYYNNNLIKLLDKKAAIYRGSFACKGSFNAREFTDKKIFEFMGKLSEGHPNDRDLKKAEKFFATVLDSL</sequence>
<dbReference type="Pfam" id="PF12724">
    <property type="entry name" value="Flavodoxin_5"/>
    <property type="match status" value="1"/>
</dbReference>
<evidence type="ECO:0000313" key="2">
    <source>
        <dbReference type="EMBL" id="TWH80421.1"/>
    </source>
</evidence>
<dbReference type="Proteomes" id="UP000315343">
    <property type="component" value="Unassembled WGS sequence"/>
</dbReference>
<dbReference type="PANTHER" id="PTHR38030">
    <property type="entry name" value="PROTOPORPHYRINOGEN IX DEHYDROGENASE [MENAQUINONE]"/>
    <property type="match status" value="1"/>
</dbReference>
<dbReference type="PANTHER" id="PTHR38030:SF2">
    <property type="entry name" value="PROTOPORPHYRINOGEN IX DEHYDROGENASE [QUINONE]"/>
    <property type="match status" value="1"/>
</dbReference>
<dbReference type="InterPro" id="IPR008254">
    <property type="entry name" value="Flavodoxin/NO_synth"/>
</dbReference>
<dbReference type="PROSITE" id="PS50902">
    <property type="entry name" value="FLAVODOXIN_LIKE"/>
    <property type="match status" value="1"/>
</dbReference>
<dbReference type="RefSeq" id="WP_145082290.1">
    <property type="nucleotide sequence ID" value="NZ_DAMBUX010000003.1"/>
</dbReference>
<dbReference type="SUPFAM" id="SSF52218">
    <property type="entry name" value="Flavoproteins"/>
    <property type="match status" value="1"/>
</dbReference>
<organism evidence="2 3">
    <name type="scientific">Sedimentibacter saalensis</name>
    <dbReference type="NCBI Taxonomy" id="130788"/>
    <lineage>
        <taxon>Bacteria</taxon>
        <taxon>Bacillati</taxon>
        <taxon>Bacillota</taxon>
        <taxon>Tissierellia</taxon>
        <taxon>Sedimentibacter</taxon>
    </lineage>
</organism>
<protein>
    <submittedName>
        <fullName evidence="2">Flavodoxin</fullName>
    </submittedName>
</protein>
<dbReference type="GO" id="GO:0006783">
    <property type="term" value="P:heme biosynthetic process"/>
    <property type="evidence" value="ECO:0007669"/>
    <property type="project" value="TreeGrafter"/>
</dbReference>
<proteinExistence type="predicted"/>
<dbReference type="GO" id="GO:0070819">
    <property type="term" value="F:menaquinone-dependent protoporphyrinogen oxidase activity"/>
    <property type="evidence" value="ECO:0007669"/>
    <property type="project" value="TreeGrafter"/>
</dbReference>
<reference evidence="2 3" key="1">
    <citation type="submission" date="2019-07" db="EMBL/GenBank/DDBJ databases">
        <title>Genomic Encyclopedia of Type Strains, Phase I: the one thousand microbial genomes (KMG-I) project.</title>
        <authorList>
            <person name="Kyrpides N."/>
        </authorList>
    </citation>
    <scope>NUCLEOTIDE SEQUENCE [LARGE SCALE GENOMIC DNA]</scope>
    <source>
        <strain evidence="2 3">DSM 13558</strain>
    </source>
</reference>
<comment type="caution">
    <text evidence="2">The sequence shown here is derived from an EMBL/GenBank/DDBJ whole genome shotgun (WGS) entry which is preliminary data.</text>
</comment>
<dbReference type="OrthoDB" id="4564047at2"/>
<dbReference type="Gene3D" id="3.40.50.360">
    <property type="match status" value="1"/>
</dbReference>
<dbReference type="GO" id="GO:0010181">
    <property type="term" value="F:FMN binding"/>
    <property type="evidence" value="ECO:0007669"/>
    <property type="project" value="InterPro"/>
</dbReference>
<evidence type="ECO:0000259" key="1">
    <source>
        <dbReference type="PROSITE" id="PS50902"/>
    </source>
</evidence>
<evidence type="ECO:0000313" key="3">
    <source>
        <dbReference type="Proteomes" id="UP000315343"/>
    </source>
</evidence>
<dbReference type="AlphaFoldDB" id="A0A562JB58"/>
<accession>A0A562JB58</accession>
<dbReference type="GO" id="GO:0016651">
    <property type="term" value="F:oxidoreductase activity, acting on NAD(P)H"/>
    <property type="evidence" value="ECO:0007669"/>
    <property type="project" value="UniProtKB-ARBA"/>
</dbReference>
<feature type="domain" description="Flavodoxin-like" evidence="1">
    <location>
        <begin position="4"/>
        <end position="135"/>
    </location>
</feature>
<name>A0A562JB58_9FIRM</name>
<dbReference type="EMBL" id="VLKH01000004">
    <property type="protein sequence ID" value="TWH80421.1"/>
    <property type="molecule type" value="Genomic_DNA"/>
</dbReference>
<dbReference type="InterPro" id="IPR029039">
    <property type="entry name" value="Flavoprotein-like_sf"/>
</dbReference>
<keyword evidence="3" id="KW-1185">Reference proteome</keyword>
<dbReference type="InterPro" id="IPR026816">
    <property type="entry name" value="Flavodoxin_dom"/>
</dbReference>
<gene>
    <name evidence="2" type="ORF">LY60_01683</name>
</gene>